<dbReference type="Proteomes" id="UP000799118">
    <property type="component" value="Unassembled WGS sequence"/>
</dbReference>
<dbReference type="AlphaFoldDB" id="A0A6A4GJC0"/>
<accession>A0A6A4GJC0</accession>
<sequence length="73" mass="7599">MPNQFFDLEAQVDSDDKLSYDSDGNGSSDFINNAPYNAPYGGVRDPLPPTLSAPSSSSVPPASSPAPPPESSQ</sequence>
<name>A0A6A4GJC0_9AGAR</name>
<feature type="region of interest" description="Disordered" evidence="1">
    <location>
        <begin position="1"/>
        <end position="73"/>
    </location>
</feature>
<gene>
    <name evidence="2" type="ORF">BT96DRAFT_1007005</name>
</gene>
<reference evidence="2" key="1">
    <citation type="journal article" date="2019" name="Environ. Microbiol.">
        <title>Fungal ecological strategies reflected in gene transcription - a case study of two litter decomposers.</title>
        <authorList>
            <person name="Barbi F."/>
            <person name="Kohler A."/>
            <person name="Barry K."/>
            <person name="Baskaran P."/>
            <person name="Daum C."/>
            <person name="Fauchery L."/>
            <person name="Ihrmark K."/>
            <person name="Kuo A."/>
            <person name="LaButti K."/>
            <person name="Lipzen A."/>
            <person name="Morin E."/>
            <person name="Grigoriev I.V."/>
            <person name="Henrissat B."/>
            <person name="Lindahl B."/>
            <person name="Martin F."/>
        </authorList>
    </citation>
    <scope>NUCLEOTIDE SEQUENCE</scope>
    <source>
        <strain evidence="2">JB14</strain>
    </source>
</reference>
<evidence type="ECO:0000256" key="1">
    <source>
        <dbReference type="SAM" id="MobiDB-lite"/>
    </source>
</evidence>
<feature type="compositionally biased region" description="Low complexity" evidence="1">
    <location>
        <begin position="52"/>
        <end position="61"/>
    </location>
</feature>
<evidence type="ECO:0000313" key="3">
    <source>
        <dbReference type="Proteomes" id="UP000799118"/>
    </source>
</evidence>
<protein>
    <submittedName>
        <fullName evidence="2">Uncharacterized protein</fullName>
    </submittedName>
</protein>
<evidence type="ECO:0000313" key="2">
    <source>
        <dbReference type="EMBL" id="KAE9385480.1"/>
    </source>
</evidence>
<feature type="compositionally biased region" description="Pro residues" evidence="1">
    <location>
        <begin position="62"/>
        <end position="73"/>
    </location>
</feature>
<proteinExistence type="predicted"/>
<keyword evidence="3" id="KW-1185">Reference proteome</keyword>
<organism evidence="2 3">
    <name type="scientific">Gymnopus androsaceus JB14</name>
    <dbReference type="NCBI Taxonomy" id="1447944"/>
    <lineage>
        <taxon>Eukaryota</taxon>
        <taxon>Fungi</taxon>
        <taxon>Dikarya</taxon>
        <taxon>Basidiomycota</taxon>
        <taxon>Agaricomycotina</taxon>
        <taxon>Agaricomycetes</taxon>
        <taxon>Agaricomycetidae</taxon>
        <taxon>Agaricales</taxon>
        <taxon>Marasmiineae</taxon>
        <taxon>Omphalotaceae</taxon>
        <taxon>Gymnopus</taxon>
    </lineage>
</organism>
<feature type="compositionally biased region" description="Polar residues" evidence="1">
    <location>
        <begin position="22"/>
        <end position="35"/>
    </location>
</feature>
<dbReference type="EMBL" id="ML769980">
    <property type="protein sequence ID" value="KAE9385480.1"/>
    <property type="molecule type" value="Genomic_DNA"/>
</dbReference>